<feature type="transmembrane region" description="Helical" evidence="1">
    <location>
        <begin position="12"/>
        <end position="29"/>
    </location>
</feature>
<feature type="transmembrane region" description="Helical" evidence="1">
    <location>
        <begin position="160"/>
        <end position="181"/>
    </location>
</feature>
<comment type="caution">
    <text evidence="2">The sequence shown here is derived from an EMBL/GenBank/DDBJ whole genome shotgun (WGS) entry which is preliminary data.</text>
</comment>
<gene>
    <name evidence="2" type="ORF">AB6713_16000</name>
</gene>
<organism evidence="2 3">
    <name type="scientific">Luteimonas salinilitoris</name>
    <dbReference type="NCBI Taxonomy" id="3237697"/>
    <lineage>
        <taxon>Bacteria</taxon>
        <taxon>Pseudomonadati</taxon>
        <taxon>Pseudomonadota</taxon>
        <taxon>Gammaproteobacteria</taxon>
        <taxon>Lysobacterales</taxon>
        <taxon>Lysobacteraceae</taxon>
        <taxon>Luteimonas</taxon>
    </lineage>
</organism>
<keyword evidence="1" id="KW-1133">Transmembrane helix</keyword>
<reference evidence="2 3" key="1">
    <citation type="submission" date="2024-07" db="EMBL/GenBank/DDBJ databases">
        <title>Luteimonas salilacus sp. nov., isolated from the shore soil of Salt Lake in Tibet of China.</title>
        <authorList>
            <person name="Zhang X."/>
            <person name="Li A."/>
        </authorList>
    </citation>
    <scope>NUCLEOTIDE SEQUENCE [LARGE SCALE GENOMIC DNA]</scope>
    <source>
        <strain evidence="2 3">B3-2-R+30</strain>
    </source>
</reference>
<feature type="transmembrane region" description="Helical" evidence="1">
    <location>
        <begin position="87"/>
        <end position="110"/>
    </location>
</feature>
<dbReference type="Proteomes" id="UP001566331">
    <property type="component" value="Unassembled WGS sequence"/>
</dbReference>
<keyword evidence="1" id="KW-0812">Transmembrane</keyword>
<keyword evidence="1" id="KW-0472">Membrane</keyword>
<evidence type="ECO:0000313" key="3">
    <source>
        <dbReference type="Proteomes" id="UP001566331"/>
    </source>
</evidence>
<sequence length="281" mass="29556">MATDKPTPKWRSFAAWSGVGALFYILVVWGISSFLHEDGMGAMLRSKEVAAMLGLGLIFSMAVTGFTSRKRPVSLRTLRNFVIRDGAAVVACLLVVWGFSALARAGALGAMGASEWVAAVAGSALVVFAVLGTLATASAHTGADLIDDEAAEEMRERGRLLICSFVWMAACGLLLIVLGLAGPRGVLSPAAALAGTLVLIAALTVLGIAVWRLMDELDRTLSYEAGDMAFHLILVLGGGWAMLAHLGFVAGPAPLDWLTLFTVLMFVASVIAVGRRRLLAR</sequence>
<keyword evidence="3" id="KW-1185">Reference proteome</keyword>
<dbReference type="RefSeq" id="WP_370564411.1">
    <property type="nucleotide sequence ID" value="NZ_JBFWIB010000008.1"/>
</dbReference>
<feature type="transmembrane region" description="Helical" evidence="1">
    <location>
        <begin position="187"/>
        <end position="211"/>
    </location>
</feature>
<dbReference type="EMBL" id="JBFWIC010000026">
    <property type="protein sequence ID" value="MEZ0476103.1"/>
    <property type="molecule type" value="Genomic_DNA"/>
</dbReference>
<protein>
    <submittedName>
        <fullName evidence="2">Uncharacterized protein</fullName>
    </submittedName>
</protein>
<name>A0ABV4HVE1_9GAMM</name>
<feature type="transmembrane region" description="Helical" evidence="1">
    <location>
        <begin position="49"/>
        <end position="66"/>
    </location>
</feature>
<proteinExistence type="predicted"/>
<accession>A0ABV4HVE1</accession>
<evidence type="ECO:0000256" key="1">
    <source>
        <dbReference type="SAM" id="Phobius"/>
    </source>
</evidence>
<feature type="transmembrane region" description="Helical" evidence="1">
    <location>
        <begin position="232"/>
        <end position="251"/>
    </location>
</feature>
<feature type="transmembrane region" description="Helical" evidence="1">
    <location>
        <begin position="116"/>
        <end position="139"/>
    </location>
</feature>
<feature type="transmembrane region" description="Helical" evidence="1">
    <location>
        <begin position="257"/>
        <end position="274"/>
    </location>
</feature>
<evidence type="ECO:0000313" key="2">
    <source>
        <dbReference type="EMBL" id="MEZ0476103.1"/>
    </source>
</evidence>